<reference evidence="8 9" key="1">
    <citation type="submission" date="2020-02" db="EMBL/GenBank/DDBJ databases">
        <title>Draft genome sequence of two Spirosoma agri KCTC 52727 and Spirosoma terrae KCTC 52035.</title>
        <authorList>
            <person name="Rojas J."/>
            <person name="Ambika Manirajan B."/>
            <person name="Ratering S."/>
            <person name="Suarez C."/>
            <person name="Schnell S."/>
        </authorList>
    </citation>
    <scope>NUCLEOTIDE SEQUENCE [LARGE SCALE GENOMIC DNA]</scope>
    <source>
        <strain evidence="8 9">KCTC 52727</strain>
    </source>
</reference>
<comment type="similarity">
    <text evidence="2">Belongs to the asparagine synthetase family.</text>
</comment>
<dbReference type="AlphaFoldDB" id="A0A6M0IMQ4"/>
<dbReference type="InterPro" id="IPR029055">
    <property type="entry name" value="Ntn_hydrolases_N"/>
</dbReference>
<dbReference type="EC" id="6.3.5.4" evidence="3"/>
<gene>
    <name evidence="8" type="ORF">GK091_14925</name>
</gene>
<comment type="pathway">
    <text evidence="1">Amino-acid biosynthesis; L-asparagine biosynthesis; L-asparagine from L-aspartate (L-Gln route): step 1/1.</text>
</comment>
<evidence type="ECO:0000313" key="9">
    <source>
        <dbReference type="Proteomes" id="UP000477386"/>
    </source>
</evidence>
<evidence type="ECO:0000256" key="5">
    <source>
        <dbReference type="ARBA" id="ARBA00022840"/>
    </source>
</evidence>
<accession>A0A6M0IMQ4</accession>
<dbReference type="InterPro" id="IPR051786">
    <property type="entry name" value="ASN_synthetase/amidase"/>
</dbReference>
<evidence type="ECO:0000256" key="4">
    <source>
        <dbReference type="ARBA" id="ARBA00022741"/>
    </source>
</evidence>
<evidence type="ECO:0000256" key="2">
    <source>
        <dbReference type="ARBA" id="ARBA00005752"/>
    </source>
</evidence>
<dbReference type="InterPro" id="IPR014729">
    <property type="entry name" value="Rossmann-like_a/b/a_fold"/>
</dbReference>
<dbReference type="RefSeq" id="WP_164039722.1">
    <property type="nucleotide sequence ID" value="NZ_JAAGNZ010000001.1"/>
</dbReference>
<dbReference type="Pfam" id="PF13537">
    <property type="entry name" value="GATase_7"/>
    <property type="match status" value="1"/>
</dbReference>
<proteinExistence type="inferred from homology"/>
<comment type="caution">
    <text evidence="8">The sequence shown here is derived from an EMBL/GenBank/DDBJ whole genome shotgun (WGS) entry which is preliminary data.</text>
</comment>
<dbReference type="PROSITE" id="PS51278">
    <property type="entry name" value="GATASE_TYPE_2"/>
    <property type="match status" value="1"/>
</dbReference>
<evidence type="ECO:0000259" key="7">
    <source>
        <dbReference type="PROSITE" id="PS51278"/>
    </source>
</evidence>
<keyword evidence="4" id="KW-0547">Nucleotide-binding</keyword>
<dbReference type="PIRSF" id="PIRSF001589">
    <property type="entry name" value="Asn_synthetase_glu-h"/>
    <property type="match status" value="1"/>
</dbReference>
<dbReference type="InterPro" id="IPR017932">
    <property type="entry name" value="GATase_2_dom"/>
</dbReference>
<dbReference type="InterPro" id="IPR006426">
    <property type="entry name" value="Asn_synth_AEB"/>
</dbReference>
<dbReference type="Pfam" id="PF00733">
    <property type="entry name" value="Asn_synthase"/>
    <property type="match status" value="1"/>
</dbReference>
<dbReference type="CDD" id="cd01991">
    <property type="entry name" value="Asn_synthase_B_C"/>
    <property type="match status" value="1"/>
</dbReference>
<organism evidence="8 9">
    <name type="scientific">Spirosoma agri</name>
    <dbReference type="NCBI Taxonomy" id="1987381"/>
    <lineage>
        <taxon>Bacteria</taxon>
        <taxon>Pseudomonadati</taxon>
        <taxon>Bacteroidota</taxon>
        <taxon>Cytophagia</taxon>
        <taxon>Cytophagales</taxon>
        <taxon>Cytophagaceae</taxon>
        <taxon>Spirosoma</taxon>
    </lineage>
</organism>
<keyword evidence="9" id="KW-1185">Reference proteome</keyword>
<dbReference type="InterPro" id="IPR001962">
    <property type="entry name" value="Asn_synthase"/>
</dbReference>
<sequence>MSGIAGMIRFDGKAIDQTDLTAMIRLLSHRGQVTSQLIDQGILLNFGGIPESSQGTPIYATADAAIFTHAPIPQPFSTNYASSGPASFDTINADFAVAIWDSTKQTLFCGRDPLGVKPLYYVFQPGRFFAFASEIKALLALNEVVVKPNEHKFREYLVWVTDYVHYSAETFYASIFSVLPGHYVEVTDHRLQTHPYWTINLAKFDTLKTPEDYSSVFNDLFTAAIDHRIKGKKVVGAHLSGGLDSSSASCVAQALLTKQNRPPLHTFNIDPELPSADESEYVRAVIDHYPLRHHTVHPVADVLDSVLKINQLFDRPEHFIIPSSFHLSVSLKAQQVNCDVLLTGHDGDSVITTSFDFLDELFDANDWDGLQQAVLQFVAPPDRNLRFVREDWLQLTDKAKFETYVLYFIGSKLKKRLKNQSPGVVFRTLHIQKQVFGLSSSAIVAYCYKRIKDKLAHKTLIDNALSSEFKQRVPQRVQPSTNELVMSLETDLAMPVRQILNTTNVICNEQMNHIGAYYGHQYSFPFFDKNVIEIGLATPMAVGFDNGRGRGLIRHGLKDVLPATIVSRLTKANFVEYGNLSAQQLYQSTHELFSSASHPIWSVIDRDEFTKIVTIVFNQQIPVIKKTRYNWLLSRIIYLSLWLGSLPN</sequence>
<dbReference type="PANTHER" id="PTHR43284:SF1">
    <property type="entry name" value="ASPARAGINE SYNTHETASE"/>
    <property type="match status" value="1"/>
</dbReference>
<dbReference type="Gene3D" id="3.60.20.10">
    <property type="entry name" value="Glutamine Phosphoribosylpyrophosphate, subunit 1, domain 1"/>
    <property type="match status" value="1"/>
</dbReference>
<protein>
    <recommendedName>
        <fullName evidence="3">asparagine synthase (glutamine-hydrolyzing)</fullName>
        <ecNumber evidence="3">6.3.5.4</ecNumber>
    </recommendedName>
</protein>
<dbReference type="SUPFAM" id="SSF56235">
    <property type="entry name" value="N-terminal nucleophile aminohydrolases (Ntn hydrolases)"/>
    <property type="match status" value="1"/>
</dbReference>
<dbReference type="Proteomes" id="UP000477386">
    <property type="component" value="Unassembled WGS sequence"/>
</dbReference>
<evidence type="ECO:0000313" key="8">
    <source>
        <dbReference type="EMBL" id="NEU68183.1"/>
    </source>
</evidence>
<name>A0A6M0IMQ4_9BACT</name>
<comment type="catalytic activity">
    <reaction evidence="6">
        <text>L-aspartate + L-glutamine + ATP + H2O = L-asparagine + L-glutamate + AMP + diphosphate + H(+)</text>
        <dbReference type="Rhea" id="RHEA:12228"/>
        <dbReference type="ChEBI" id="CHEBI:15377"/>
        <dbReference type="ChEBI" id="CHEBI:15378"/>
        <dbReference type="ChEBI" id="CHEBI:29985"/>
        <dbReference type="ChEBI" id="CHEBI:29991"/>
        <dbReference type="ChEBI" id="CHEBI:30616"/>
        <dbReference type="ChEBI" id="CHEBI:33019"/>
        <dbReference type="ChEBI" id="CHEBI:58048"/>
        <dbReference type="ChEBI" id="CHEBI:58359"/>
        <dbReference type="ChEBI" id="CHEBI:456215"/>
        <dbReference type="EC" id="6.3.5.4"/>
    </reaction>
</comment>
<keyword evidence="5" id="KW-0067">ATP-binding</keyword>
<dbReference type="SUPFAM" id="SSF52402">
    <property type="entry name" value="Adenine nucleotide alpha hydrolases-like"/>
    <property type="match status" value="1"/>
</dbReference>
<dbReference type="GO" id="GO:0004066">
    <property type="term" value="F:asparagine synthase (glutamine-hydrolyzing) activity"/>
    <property type="evidence" value="ECO:0007669"/>
    <property type="project" value="UniProtKB-EC"/>
</dbReference>
<evidence type="ECO:0000256" key="1">
    <source>
        <dbReference type="ARBA" id="ARBA00005187"/>
    </source>
</evidence>
<dbReference type="GO" id="GO:0005524">
    <property type="term" value="F:ATP binding"/>
    <property type="evidence" value="ECO:0007669"/>
    <property type="project" value="UniProtKB-KW"/>
</dbReference>
<dbReference type="GO" id="GO:0006529">
    <property type="term" value="P:asparagine biosynthetic process"/>
    <property type="evidence" value="ECO:0007669"/>
    <property type="project" value="InterPro"/>
</dbReference>
<feature type="domain" description="Glutamine amidotransferase type-2" evidence="7">
    <location>
        <begin position="1"/>
        <end position="189"/>
    </location>
</feature>
<evidence type="ECO:0000256" key="3">
    <source>
        <dbReference type="ARBA" id="ARBA00012737"/>
    </source>
</evidence>
<dbReference type="EMBL" id="JAAGNZ010000001">
    <property type="protein sequence ID" value="NEU68183.1"/>
    <property type="molecule type" value="Genomic_DNA"/>
</dbReference>
<evidence type="ECO:0000256" key="6">
    <source>
        <dbReference type="ARBA" id="ARBA00048741"/>
    </source>
</evidence>
<dbReference type="PANTHER" id="PTHR43284">
    <property type="entry name" value="ASPARAGINE SYNTHETASE (GLUTAMINE-HYDROLYZING)"/>
    <property type="match status" value="1"/>
</dbReference>
<dbReference type="Gene3D" id="3.40.50.620">
    <property type="entry name" value="HUPs"/>
    <property type="match status" value="1"/>
</dbReference>